<protein>
    <recommendedName>
        <fullName evidence="3">MarR family transcriptional regulator</fullName>
    </recommendedName>
</protein>
<dbReference type="EMBL" id="MBEV02000001">
    <property type="protein sequence ID" value="MUP03496.1"/>
    <property type="molecule type" value="Genomic_DNA"/>
</dbReference>
<evidence type="ECO:0008006" key="3">
    <source>
        <dbReference type="Google" id="ProtNLM"/>
    </source>
</evidence>
<dbReference type="AlphaFoldDB" id="A0ABD6GB15"/>
<gene>
    <name evidence="1" type="ORF">BBI04_001470</name>
</gene>
<organism evidence="1 2">
    <name type="scientific">Agrobacterium vitis</name>
    <name type="common">Rhizobium vitis</name>
    <dbReference type="NCBI Taxonomy" id="373"/>
    <lineage>
        <taxon>Bacteria</taxon>
        <taxon>Pseudomonadati</taxon>
        <taxon>Pseudomonadota</taxon>
        <taxon>Alphaproteobacteria</taxon>
        <taxon>Hyphomicrobiales</taxon>
        <taxon>Rhizobiaceae</taxon>
        <taxon>Rhizobium/Agrobacterium group</taxon>
        <taxon>Agrobacterium</taxon>
    </lineage>
</organism>
<comment type="caution">
    <text evidence="1">The sequence shown here is derived from an EMBL/GenBank/DDBJ whole genome shotgun (WGS) entry which is preliminary data.</text>
</comment>
<dbReference type="RefSeq" id="WP_081344180.1">
    <property type="nucleotide sequence ID" value="NZ_CP118259.1"/>
</dbReference>
<sequence>MTARLENGTLPTTLLHCLADGSCKTIDELDATLSLDRGQISDGAFRLIMRGYVERIEKGCYQLTPAGVDAAARGEILKGGPIRPDTASVRKPVFGTFRQRVWTAIRMGGNFTIGDIVMVAATAEDKDADNNARWYVRRLKSAGYVVELPIRQRGTKLTSSGHKRFRLVKDTGAKAPVYRPKTKMLHDYNLREDVPCSK</sequence>
<name>A0ABD6GB15_AGRVI</name>
<accession>A0ABD6GB15</accession>
<evidence type="ECO:0000313" key="2">
    <source>
        <dbReference type="Proteomes" id="UP000175993"/>
    </source>
</evidence>
<reference evidence="1 2" key="1">
    <citation type="submission" date="2019-11" db="EMBL/GenBank/DDBJ databases">
        <title>Whole-genome sequencing of Allorhizobium vitis.</title>
        <authorList>
            <person name="Gan H.M."/>
            <person name="Savka M.A."/>
        </authorList>
    </citation>
    <scope>NUCLEOTIDE SEQUENCE [LARGE SCALE GENOMIC DNA]</scope>
    <source>
        <strain evidence="1 2">AB4</strain>
    </source>
</reference>
<dbReference type="Proteomes" id="UP000175993">
    <property type="component" value="Unassembled WGS sequence"/>
</dbReference>
<proteinExistence type="predicted"/>
<evidence type="ECO:0000313" key="1">
    <source>
        <dbReference type="EMBL" id="MUP03496.1"/>
    </source>
</evidence>